<evidence type="ECO:0000313" key="2">
    <source>
        <dbReference type="EMBL" id="OAE29619.1"/>
    </source>
</evidence>
<feature type="compositionally biased region" description="Low complexity" evidence="1">
    <location>
        <begin position="95"/>
        <end position="105"/>
    </location>
</feature>
<dbReference type="AlphaFoldDB" id="A0A176W9B6"/>
<keyword evidence="3" id="KW-1185">Reference proteome</keyword>
<dbReference type="Proteomes" id="UP000077202">
    <property type="component" value="Unassembled WGS sequence"/>
</dbReference>
<dbReference type="EMBL" id="LVLJ01001437">
    <property type="protein sequence ID" value="OAE29619.1"/>
    <property type="molecule type" value="Genomic_DNA"/>
</dbReference>
<protein>
    <submittedName>
        <fullName evidence="2">Uncharacterized protein</fullName>
    </submittedName>
</protein>
<organism evidence="2 3">
    <name type="scientific">Marchantia polymorpha subsp. ruderalis</name>
    <dbReference type="NCBI Taxonomy" id="1480154"/>
    <lineage>
        <taxon>Eukaryota</taxon>
        <taxon>Viridiplantae</taxon>
        <taxon>Streptophyta</taxon>
        <taxon>Embryophyta</taxon>
        <taxon>Marchantiophyta</taxon>
        <taxon>Marchantiopsida</taxon>
        <taxon>Marchantiidae</taxon>
        <taxon>Marchantiales</taxon>
        <taxon>Marchantiaceae</taxon>
        <taxon>Marchantia</taxon>
    </lineage>
</organism>
<comment type="caution">
    <text evidence="2">The sequence shown here is derived from an EMBL/GenBank/DDBJ whole genome shotgun (WGS) entry which is preliminary data.</text>
</comment>
<reference evidence="2" key="1">
    <citation type="submission" date="2016-03" db="EMBL/GenBank/DDBJ databases">
        <title>Mechanisms controlling the formation of the plant cell surface in tip-growing cells are functionally conserved among land plants.</title>
        <authorList>
            <person name="Honkanen S."/>
            <person name="Jones V.A."/>
            <person name="Morieri G."/>
            <person name="Champion C."/>
            <person name="Hetherington A.J."/>
            <person name="Kelly S."/>
            <person name="Saint-Marcoux D."/>
            <person name="Proust H."/>
            <person name="Prescott H."/>
            <person name="Dolan L."/>
        </authorList>
    </citation>
    <scope>NUCLEOTIDE SEQUENCE [LARGE SCALE GENOMIC DNA]</scope>
    <source>
        <tissue evidence="2">Whole gametophyte</tissue>
    </source>
</reference>
<feature type="compositionally biased region" description="Basic residues" evidence="1">
    <location>
        <begin position="44"/>
        <end position="55"/>
    </location>
</feature>
<accession>A0A176W9B6</accession>
<evidence type="ECO:0000313" key="3">
    <source>
        <dbReference type="Proteomes" id="UP000077202"/>
    </source>
</evidence>
<name>A0A176W9B6_MARPO</name>
<gene>
    <name evidence="2" type="ORF">AXG93_4003s1420</name>
</gene>
<proteinExistence type="predicted"/>
<feature type="region of interest" description="Disordered" evidence="1">
    <location>
        <begin position="39"/>
        <end position="105"/>
    </location>
</feature>
<evidence type="ECO:0000256" key="1">
    <source>
        <dbReference type="SAM" id="MobiDB-lite"/>
    </source>
</evidence>
<sequence length="105" mass="11754">MLRACFGAHTLTMPVGSQPKQRSSSVWYMDWRIRERERREARYGRGRQRRARRHNVGMDCLPPSPVISSLSDPTHITKNKGATEDEEVPVQVPKASATATAPAAP</sequence>
<feature type="compositionally biased region" description="Polar residues" evidence="1">
    <location>
        <begin position="66"/>
        <end position="76"/>
    </location>
</feature>